<gene>
    <name evidence="3" type="ORF">I7X39_01485</name>
</gene>
<dbReference type="PANTHER" id="PTHR34220">
    <property type="entry name" value="SENSOR HISTIDINE KINASE YPDA"/>
    <property type="match status" value="1"/>
</dbReference>
<dbReference type="GO" id="GO:0000155">
    <property type="term" value="F:phosphorelay sensor kinase activity"/>
    <property type="evidence" value="ECO:0007669"/>
    <property type="project" value="InterPro"/>
</dbReference>
<dbReference type="GO" id="GO:0016020">
    <property type="term" value="C:membrane"/>
    <property type="evidence" value="ECO:0007669"/>
    <property type="project" value="InterPro"/>
</dbReference>
<dbReference type="InterPro" id="IPR003594">
    <property type="entry name" value="HATPase_dom"/>
</dbReference>
<name>A0A931NF05_9BURK</name>
<dbReference type="RefSeq" id="WP_198109177.1">
    <property type="nucleotide sequence ID" value="NZ_JAEDAK010000001.1"/>
</dbReference>
<dbReference type="Pfam" id="PF06580">
    <property type="entry name" value="His_kinase"/>
    <property type="match status" value="1"/>
</dbReference>
<feature type="transmembrane region" description="Helical" evidence="1">
    <location>
        <begin position="68"/>
        <end position="86"/>
    </location>
</feature>
<dbReference type="InterPro" id="IPR036890">
    <property type="entry name" value="HATPase_C_sf"/>
</dbReference>
<feature type="transmembrane region" description="Helical" evidence="1">
    <location>
        <begin position="107"/>
        <end position="126"/>
    </location>
</feature>
<feature type="transmembrane region" description="Helical" evidence="1">
    <location>
        <begin position="27"/>
        <end position="48"/>
    </location>
</feature>
<dbReference type="SUPFAM" id="SSF55874">
    <property type="entry name" value="ATPase domain of HSP90 chaperone/DNA topoisomerase II/histidine kinase"/>
    <property type="match status" value="1"/>
</dbReference>
<organism evidence="3 4">
    <name type="scientific">Inhella proteolytica</name>
    <dbReference type="NCBI Taxonomy" id="2795029"/>
    <lineage>
        <taxon>Bacteria</taxon>
        <taxon>Pseudomonadati</taxon>
        <taxon>Pseudomonadota</taxon>
        <taxon>Betaproteobacteria</taxon>
        <taxon>Burkholderiales</taxon>
        <taxon>Sphaerotilaceae</taxon>
        <taxon>Inhella</taxon>
    </lineage>
</organism>
<dbReference type="InterPro" id="IPR005467">
    <property type="entry name" value="His_kinase_dom"/>
</dbReference>
<dbReference type="AlphaFoldDB" id="A0A931NF05"/>
<keyword evidence="1" id="KW-0472">Membrane</keyword>
<keyword evidence="4" id="KW-1185">Reference proteome</keyword>
<reference evidence="3" key="1">
    <citation type="submission" date="2020-12" db="EMBL/GenBank/DDBJ databases">
        <title>The genome sequence of Inhella sp. 1Y17.</title>
        <authorList>
            <person name="Liu Y."/>
        </authorList>
    </citation>
    <scope>NUCLEOTIDE SEQUENCE</scope>
    <source>
        <strain evidence="3">1Y17</strain>
    </source>
</reference>
<accession>A0A931NF05</accession>
<evidence type="ECO:0000259" key="2">
    <source>
        <dbReference type="PROSITE" id="PS50109"/>
    </source>
</evidence>
<comment type="caution">
    <text evidence="3">The sequence shown here is derived from an EMBL/GenBank/DDBJ whole genome shotgun (WGS) entry which is preliminary data.</text>
</comment>
<keyword evidence="1" id="KW-0812">Transmembrane</keyword>
<protein>
    <submittedName>
        <fullName evidence="3">Histidine kinase</fullName>
    </submittedName>
</protein>
<evidence type="ECO:0000256" key="1">
    <source>
        <dbReference type="SAM" id="Phobius"/>
    </source>
</evidence>
<dbReference type="Gene3D" id="3.30.565.10">
    <property type="entry name" value="Histidine kinase-like ATPase, C-terminal domain"/>
    <property type="match status" value="1"/>
</dbReference>
<evidence type="ECO:0000313" key="4">
    <source>
        <dbReference type="Proteomes" id="UP000613266"/>
    </source>
</evidence>
<dbReference type="PANTHER" id="PTHR34220:SF9">
    <property type="entry name" value="SIGNAL TRANSDUCTION HISTIDINE KINASE INTERNAL REGION DOMAIN-CONTAINING PROTEIN"/>
    <property type="match status" value="1"/>
</dbReference>
<keyword evidence="3" id="KW-0808">Transferase</keyword>
<dbReference type="InterPro" id="IPR010559">
    <property type="entry name" value="Sig_transdc_His_kin_internal"/>
</dbReference>
<dbReference type="EMBL" id="JAEDAK010000001">
    <property type="protein sequence ID" value="MBH9575566.1"/>
    <property type="molecule type" value="Genomic_DNA"/>
</dbReference>
<keyword evidence="1" id="KW-1133">Transmembrane helix</keyword>
<feature type="domain" description="Histidine kinase" evidence="2">
    <location>
        <begin position="189"/>
        <end position="372"/>
    </location>
</feature>
<dbReference type="Proteomes" id="UP000613266">
    <property type="component" value="Unassembled WGS sequence"/>
</dbReference>
<dbReference type="InterPro" id="IPR050640">
    <property type="entry name" value="Bact_2-comp_sensor_kinase"/>
</dbReference>
<keyword evidence="3" id="KW-0418">Kinase</keyword>
<feature type="transmembrane region" description="Helical" evidence="1">
    <location>
        <begin position="146"/>
        <end position="165"/>
    </location>
</feature>
<dbReference type="PROSITE" id="PS50109">
    <property type="entry name" value="HIS_KIN"/>
    <property type="match status" value="1"/>
</dbReference>
<proteinExistence type="predicted"/>
<sequence length="373" mass="41782">MNTLFSALQLARQDFFKLRKHRAAPAWAMWLMTGLVSLGWGVGLLALIAVLGRRWDNLDWLLAQAPPFFASTFIVGAVFHVVFTLIEQRAPQGFLDWVNGEPGLCVSLFYGLVSMFCVGLGLGLSYLLIGQIPGMEKAVWTPQRSWWSFALVSIFASVLWGLWAWQQWHEEQLRRQAKEAELRLLQAQIEPHYLFNTLANVRSLIDFDPPAAGQLLDAFTDHLRVSLTSMRAETVPLERELELVGHYLRLMQLRMGDRMSFHIEADPELGAVAVPPLLLQPLVENAIHHGLECCIDAGMIEIRAERRDGLLVLSVRDNGVGLDAPKKRKGAGVATQNIRERLASRYGERARLVLQSAPPRGTLATLEIPLPTP</sequence>
<evidence type="ECO:0000313" key="3">
    <source>
        <dbReference type="EMBL" id="MBH9575566.1"/>
    </source>
</evidence>
<dbReference type="Pfam" id="PF02518">
    <property type="entry name" value="HATPase_c"/>
    <property type="match status" value="1"/>
</dbReference>